<feature type="region of interest" description="Disordered" evidence="1">
    <location>
        <begin position="165"/>
        <end position="189"/>
    </location>
</feature>
<accession>A0A7L5DVQ5</accession>
<keyword evidence="3" id="KW-1185">Reference proteome</keyword>
<feature type="compositionally biased region" description="Polar residues" evidence="1">
    <location>
        <begin position="244"/>
        <end position="264"/>
    </location>
</feature>
<dbReference type="KEGG" id="srho:HH216_24595"/>
<evidence type="ECO:0008006" key="4">
    <source>
        <dbReference type="Google" id="ProtNLM"/>
    </source>
</evidence>
<name>A0A7L5DVQ5_9BACT</name>
<dbReference type="Proteomes" id="UP000501128">
    <property type="component" value="Plasmid unnamed1"/>
</dbReference>
<gene>
    <name evidence="2" type="ORF">HH216_24595</name>
</gene>
<evidence type="ECO:0000256" key="1">
    <source>
        <dbReference type="SAM" id="MobiDB-lite"/>
    </source>
</evidence>
<reference evidence="2 3" key="1">
    <citation type="submission" date="2020-04" db="EMBL/GenBank/DDBJ databases">
        <title>Genome sequencing of novel species.</title>
        <authorList>
            <person name="Heo J."/>
            <person name="Kim S.-J."/>
            <person name="Kim J.-S."/>
            <person name="Hong S.-B."/>
            <person name="Kwon S.-W."/>
        </authorList>
    </citation>
    <scope>NUCLEOTIDE SEQUENCE [LARGE SCALE GENOMIC DNA]</scope>
    <source>
        <strain evidence="2 3">CJU-R4</strain>
        <plasmid evidence="2 3">unnamed1</plasmid>
    </source>
</reference>
<keyword evidence="2" id="KW-0614">Plasmid</keyword>
<dbReference type="RefSeq" id="WP_169553569.1">
    <property type="nucleotide sequence ID" value="NZ_CP051678.1"/>
</dbReference>
<protein>
    <recommendedName>
        <fullName evidence="4">Mobilization protein</fullName>
    </recommendedName>
</protein>
<evidence type="ECO:0000313" key="3">
    <source>
        <dbReference type="Proteomes" id="UP000501128"/>
    </source>
</evidence>
<dbReference type="AlphaFoldDB" id="A0A7L5DVQ5"/>
<proteinExistence type="predicted"/>
<evidence type="ECO:0000313" key="2">
    <source>
        <dbReference type="EMBL" id="QJD81551.1"/>
    </source>
</evidence>
<feature type="region of interest" description="Disordered" evidence="1">
    <location>
        <begin position="244"/>
        <end position="273"/>
    </location>
</feature>
<organism evidence="2 3">
    <name type="scientific">Spirosoma rhododendri</name>
    <dbReference type="NCBI Taxonomy" id="2728024"/>
    <lineage>
        <taxon>Bacteria</taxon>
        <taxon>Pseudomonadati</taxon>
        <taxon>Bacteroidota</taxon>
        <taxon>Cytophagia</taxon>
        <taxon>Cytophagales</taxon>
        <taxon>Cytophagaceae</taxon>
        <taxon>Spirosoma</taxon>
    </lineage>
</organism>
<sequence length="273" mass="31263">MITKITAGGKGSCIGLAQYLEKETPGEWFTTDKGDVTMFQVVSDIDSNKRNLGKQDDKYYQIILSPSQSEQKHIGSNRSQLESFTREAMQAYAKQFGKGIESQNLLWYAKIEQQRSYSHTDKAVQKQQQFEGQSKEGPQAHIHVIVSRTENLSLYQYQRETGSVDRKNPLKLSPATNHRATDSGAVKGGFDRSNFKQAVETQFDRQFNYERPLTETFQYANMMRKGSQEERIALRLEALQHGPNYSLNKSVNKQENKVNQFNTRDNSDRDLSL</sequence>
<dbReference type="Pfam" id="PF18976">
    <property type="entry name" value="DUF5712"/>
    <property type="match status" value="1"/>
</dbReference>
<geneLocation type="plasmid" evidence="2 3">
    <name>unnamed1</name>
</geneLocation>
<dbReference type="EMBL" id="CP051678">
    <property type="protein sequence ID" value="QJD81551.1"/>
    <property type="molecule type" value="Genomic_DNA"/>
</dbReference>
<dbReference type="InterPro" id="IPR043766">
    <property type="entry name" value="BfmA-like"/>
</dbReference>